<dbReference type="PANTHER" id="PTHR11241:SF0">
    <property type="entry name" value="DEOXYURIDINE 5'-TRIPHOSPHATE NUCLEOTIDOHYDROLASE"/>
    <property type="match status" value="1"/>
</dbReference>
<dbReference type="GeneID" id="78337896"/>
<dbReference type="InterPro" id="IPR036157">
    <property type="entry name" value="dUTPase-like_sf"/>
</dbReference>
<dbReference type="RefSeq" id="WP_007902061.1">
    <property type="nucleotide sequence ID" value="NZ_BRDO01000037.1"/>
</dbReference>
<dbReference type="GO" id="GO:0006226">
    <property type="term" value="P:dUMP biosynthetic process"/>
    <property type="evidence" value="ECO:0007669"/>
    <property type="project" value="UniProtKB-UniRule"/>
</dbReference>
<feature type="binding site" evidence="7">
    <location>
        <begin position="81"/>
        <end position="83"/>
    </location>
    <ligand>
        <name>substrate</name>
    </ligand>
</feature>
<dbReference type="AlphaFoldDB" id="A0A415GHD9"/>
<accession>A0A415GHD9</accession>
<evidence type="ECO:0000256" key="6">
    <source>
        <dbReference type="ARBA" id="ARBA00047686"/>
    </source>
</evidence>
<comment type="cofactor">
    <cofactor evidence="7">
        <name>Mg(2+)</name>
        <dbReference type="ChEBI" id="CHEBI:18420"/>
    </cofactor>
</comment>
<comment type="pathway">
    <text evidence="7">Pyrimidine metabolism; dUMP biosynthesis; dUMP from dCTP (dUTP route): step 2/2.</text>
</comment>
<comment type="similarity">
    <text evidence="1 7">Belongs to the dUTPase family.</text>
</comment>
<comment type="function">
    <text evidence="7">This enzyme is involved in nucleotide metabolism: it produces dUMP, the immediate precursor of thymidine nucleotides and it decreases the intracellular concentration of dUTP so that uracil cannot be incorporated into DNA.</text>
</comment>
<evidence type="ECO:0000256" key="7">
    <source>
        <dbReference type="HAMAP-Rule" id="MF_00116"/>
    </source>
</evidence>
<dbReference type="UniPathway" id="UPA00610">
    <property type="reaction ID" value="UER00666"/>
</dbReference>
<organism evidence="9 10">
    <name type="scientific">Leyella stercorea</name>
    <dbReference type="NCBI Taxonomy" id="363265"/>
    <lineage>
        <taxon>Bacteria</taxon>
        <taxon>Pseudomonadati</taxon>
        <taxon>Bacteroidota</taxon>
        <taxon>Bacteroidia</taxon>
        <taxon>Bacteroidales</taxon>
        <taxon>Prevotellaceae</taxon>
        <taxon>Leyella</taxon>
    </lineage>
</organism>
<keyword evidence="3 7" id="KW-0378">Hydrolase</keyword>
<dbReference type="Proteomes" id="UP000286598">
    <property type="component" value="Unassembled WGS sequence"/>
</dbReference>
<protein>
    <recommendedName>
        <fullName evidence="7">Deoxyuridine 5'-triphosphate nucleotidohydrolase</fullName>
        <shortName evidence="7">dUTPase</shortName>
        <ecNumber evidence="7">3.6.1.23</ecNumber>
    </recommendedName>
    <alternativeName>
        <fullName evidence="7">dUTP pyrophosphatase</fullName>
    </alternativeName>
</protein>
<dbReference type="CDD" id="cd07557">
    <property type="entry name" value="trimeric_dUTPase"/>
    <property type="match status" value="1"/>
</dbReference>
<feature type="domain" description="dUTPase-like" evidence="8">
    <location>
        <begin position="13"/>
        <end position="143"/>
    </location>
</feature>
<evidence type="ECO:0000259" key="8">
    <source>
        <dbReference type="Pfam" id="PF00692"/>
    </source>
</evidence>
<dbReference type="PANTHER" id="PTHR11241">
    <property type="entry name" value="DEOXYURIDINE 5'-TRIPHOSPHATE NUCLEOTIDOHYDROLASE"/>
    <property type="match status" value="1"/>
</dbReference>
<evidence type="ECO:0000256" key="4">
    <source>
        <dbReference type="ARBA" id="ARBA00022842"/>
    </source>
</evidence>
<gene>
    <name evidence="7" type="primary">dut</name>
    <name evidence="9" type="ORF">DW060_10395</name>
</gene>
<keyword evidence="10" id="KW-1185">Reference proteome</keyword>
<dbReference type="Gene3D" id="2.70.40.10">
    <property type="match status" value="1"/>
</dbReference>
<comment type="caution">
    <text evidence="7">Lacks conserved residue(s) required for the propagation of feature annotation.</text>
</comment>
<keyword evidence="2 7" id="KW-0479">Metal-binding</keyword>
<dbReference type="SUPFAM" id="SSF51283">
    <property type="entry name" value="dUTPase-like"/>
    <property type="match status" value="1"/>
</dbReference>
<dbReference type="Pfam" id="PF00692">
    <property type="entry name" value="dUTPase"/>
    <property type="match status" value="1"/>
</dbReference>
<evidence type="ECO:0000256" key="3">
    <source>
        <dbReference type="ARBA" id="ARBA00022801"/>
    </source>
</evidence>
<feature type="binding site" evidence="7">
    <location>
        <begin position="64"/>
        <end position="66"/>
    </location>
    <ligand>
        <name>substrate</name>
    </ligand>
</feature>
<dbReference type="NCBIfam" id="TIGR00576">
    <property type="entry name" value="dut"/>
    <property type="match status" value="1"/>
</dbReference>
<evidence type="ECO:0000313" key="9">
    <source>
        <dbReference type="EMBL" id="RHK48545.1"/>
    </source>
</evidence>
<evidence type="ECO:0000313" key="10">
    <source>
        <dbReference type="Proteomes" id="UP000286598"/>
    </source>
</evidence>
<dbReference type="GO" id="GO:0046081">
    <property type="term" value="P:dUTP catabolic process"/>
    <property type="evidence" value="ECO:0007669"/>
    <property type="project" value="InterPro"/>
</dbReference>
<dbReference type="InterPro" id="IPR008181">
    <property type="entry name" value="dUTPase"/>
</dbReference>
<dbReference type="GO" id="GO:0000287">
    <property type="term" value="F:magnesium ion binding"/>
    <property type="evidence" value="ECO:0007669"/>
    <property type="project" value="UniProtKB-UniRule"/>
</dbReference>
<sequence length="145" mass="15826">MVKIKIVNRGSQQLPAYATPQSAGMDLRANIVEPITLQPMERRIIPTGLHIALPEGYEAQVRPRSGLALKHGITVLNSPGTIDADYRGELGVLLINLSTEPFVIEAGERIAQMVIARHEQGEFCLVEELDETERGEGGYGHTGVK</sequence>
<dbReference type="InterPro" id="IPR029054">
    <property type="entry name" value="dUTPase-like"/>
</dbReference>
<evidence type="ECO:0000256" key="5">
    <source>
        <dbReference type="ARBA" id="ARBA00023080"/>
    </source>
</evidence>
<evidence type="ECO:0000256" key="1">
    <source>
        <dbReference type="ARBA" id="ARBA00006581"/>
    </source>
</evidence>
<dbReference type="EC" id="3.6.1.23" evidence="7"/>
<comment type="caution">
    <text evidence="9">The sequence shown here is derived from an EMBL/GenBank/DDBJ whole genome shotgun (WGS) entry which is preliminary data.</text>
</comment>
<dbReference type="EMBL" id="QRNO01000060">
    <property type="protein sequence ID" value="RHK48545.1"/>
    <property type="molecule type" value="Genomic_DNA"/>
</dbReference>
<comment type="catalytic activity">
    <reaction evidence="6 7">
        <text>dUTP + H2O = dUMP + diphosphate + H(+)</text>
        <dbReference type="Rhea" id="RHEA:10248"/>
        <dbReference type="ChEBI" id="CHEBI:15377"/>
        <dbReference type="ChEBI" id="CHEBI:15378"/>
        <dbReference type="ChEBI" id="CHEBI:33019"/>
        <dbReference type="ChEBI" id="CHEBI:61555"/>
        <dbReference type="ChEBI" id="CHEBI:246422"/>
        <dbReference type="EC" id="3.6.1.23"/>
    </reaction>
</comment>
<keyword evidence="4 7" id="KW-0460">Magnesium</keyword>
<feature type="binding site" evidence="7">
    <location>
        <position position="77"/>
    </location>
    <ligand>
        <name>substrate</name>
    </ligand>
</feature>
<dbReference type="NCBIfam" id="NF001862">
    <property type="entry name" value="PRK00601.1"/>
    <property type="match status" value="1"/>
</dbReference>
<dbReference type="GO" id="GO:0004170">
    <property type="term" value="F:dUTP diphosphatase activity"/>
    <property type="evidence" value="ECO:0007669"/>
    <property type="project" value="UniProtKB-UniRule"/>
</dbReference>
<name>A0A415GHD9_9BACT</name>
<reference evidence="9 10" key="1">
    <citation type="submission" date="2018-08" db="EMBL/GenBank/DDBJ databases">
        <title>A genome reference for cultivated species of the human gut microbiota.</title>
        <authorList>
            <person name="Zou Y."/>
            <person name="Xue W."/>
            <person name="Luo G."/>
        </authorList>
    </citation>
    <scope>NUCLEOTIDE SEQUENCE [LARGE SCALE GENOMIC DNA]</scope>
    <source>
        <strain evidence="9 10">AF42-9</strain>
    </source>
</reference>
<evidence type="ECO:0000256" key="2">
    <source>
        <dbReference type="ARBA" id="ARBA00022723"/>
    </source>
</evidence>
<dbReference type="OrthoDB" id="9809956at2"/>
<dbReference type="InterPro" id="IPR033704">
    <property type="entry name" value="dUTPase_trimeric"/>
</dbReference>
<proteinExistence type="inferred from homology"/>
<keyword evidence="5 7" id="KW-0546">Nucleotide metabolism</keyword>
<dbReference type="FunFam" id="2.70.40.10:FF:000002">
    <property type="entry name" value="dUTP diphosphatase"/>
    <property type="match status" value="1"/>
</dbReference>
<dbReference type="HAMAP" id="MF_00116">
    <property type="entry name" value="dUTPase_bact"/>
    <property type="match status" value="1"/>
</dbReference>